<feature type="domain" description="Ion transport" evidence="7">
    <location>
        <begin position="84"/>
        <end position="296"/>
    </location>
</feature>
<protein>
    <recommendedName>
        <fullName evidence="7">Ion transport domain-containing protein</fullName>
    </recommendedName>
</protein>
<sequence>MGIEADLGLLGPAGPTWTGLQADLRSVHAPGVGHGIESEIKSGITGDQSLKDSLQEKLNATLHKDVAINDVLALPTGSGQLRFAAYTICEYFFVAFFLCEMLLRLCDLGCRNYLCRYAWTPLDMAVVTTGLMDLSLPFILDAEVERMSVLPFLRLLRVLRLLKLFQVCQPLRIVGRGVIKAFAVVMLVGMVVLVLNFGLSIILTTLIGQRGVLLADENSGASVVEWFGSIGRSMQTLFTIQTLAGWDHIATTLSTIYPSSVVVPMVVLYMMICCFAVVGLITSVISDSFMASQQREQKSKEAARDARRHAAAMELGKLFTEHGRSFPGFINRKELEAAVQEGFVTQILNSMEVPANKTDILKLFDKMNKEASFAGRVQAEHMAEAVTSIAGGWRVSGFFDVKHQVLGVKNDVMMKAELAAKEAADQRRELQDLDKKTKHLAIEVQKEVKGIHDELAVVKAQISKVLVKMEEQAKWLEQEKKERSTTLAWGPNTKATAPGIANQADVQEKLSTLPTQAAALSGISSQVELLEKQVLSQSSLGGKMDALTVQVATQAMVGAKVEAAGLQLMKRTMA</sequence>
<feature type="transmembrane region" description="Helical" evidence="6">
    <location>
        <begin position="181"/>
        <end position="207"/>
    </location>
</feature>
<comment type="subcellular location">
    <subcellularLocation>
        <location evidence="1">Membrane</location>
        <topology evidence="1">Multi-pass membrane protein</topology>
    </subcellularLocation>
</comment>
<gene>
    <name evidence="8" type="ORF">C1SCF055_LOCUS6233</name>
</gene>
<keyword evidence="3 6" id="KW-1133">Transmembrane helix</keyword>
<evidence type="ECO:0000256" key="6">
    <source>
        <dbReference type="SAM" id="Phobius"/>
    </source>
</evidence>
<dbReference type="PANTHER" id="PTHR10037">
    <property type="entry name" value="VOLTAGE-GATED CATION CHANNEL CALCIUM AND SODIUM"/>
    <property type="match status" value="1"/>
</dbReference>
<dbReference type="Proteomes" id="UP001152797">
    <property type="component" value="Unassembled WGS sequence"/>
</dbReference>
<keyword evidence="4 6" id="KW-0472">Membrane</keyword>
<dbReference type="Pfam" id="PF00520">
    <property type="entry name" value="Ion_trans"/>
    <property type="match status" value="1"/>
</dbReference>
<dbReference type="InterPro" id="IPR043203">
    <property type="entry name" value="VGCC_Ca_Na"/>
</dbReference>
<accession>A0A9P1BSY6</accession>
<reference evidence="8" key="1">
    <citation type="submission" date="2022-10" db="EMBL/GenBank/DDBJ databases">
        <authorList>
            <person name="Chen Y."/>
            <person name="Dougan E. K."/>
            <person name="Chan C."/>
            <person name="Rhodes N."/>
            <person name="Thang M."/>
        </authorList>
    </citation>
    <scope>NUCLEOTIDE SEQUENCE</scope>
</reference>
<evidence type="ECO:0000256" key="2">
    <source>
        <dbReference type="ARBA" id="ARBA00022692"/>
    </source>
</evidence>
<evidence type="ECO:0000259" key="7">
    <source>
        <dbReference type="Pfam" id="PF00520"/>
    </source>
</evidence>
<comment type="caution">
    <text evidence="8">The sequence shown here is derived from an EMBL/GenBank/DDBJ whole genome shotgun (WGS) entry which is preliminary data.</text>
</comment>
<dbReference type="SUPFAM" id="SSF81324">
    <property type="entry name" value="Voltage-gated potassium channels"/>
    <property type="match status" value="1"/>
</dbReference>
<proteinExistence type="predicted"/>
<evidence type="ECO:0000256" key="5">
    <source>
        <dbReference type="SAM" id="Coils"/>
    </source>
</evidence>
<dbReference type="EMBL" id="CAMXCT010000391">
    <property type="protein sequence ID" value="CAI3978160.1"/>
    <property type="molecule type" value="Genomic_DNA"/>
</dbReference>
<dbReference type="Gene3D" id="1.10.287.70">
    <property type="match status" value="1"/>
</dbReference>
<keyword evidence="5" id="KW-0175">Coiled coil</keyword>
<evidence type="ECO:0000313" key="10">
    <source>
        <dbReference type="Proteomes" id="UP001152797"/>
    </source>
</evidence>
<name>A0A9P1BSY6_9DINO</name>
<keyword evidence="2 6" id="KW-0812">Transmembrane</keyword>
<dbReference type="InterPro" id="IPR005821">
    <property type="entry name" value="Ion_trans_dom"/>
</dbReference>
<dbReference type="GO" id="GO:0001518">
    <property type="term" value="C:voltage-gated sodium channel complex"/>
    <property type="evidence" value="ECO:0007669"/>
    <property type="project" value="TreeGrafter"/>
</dbReference>
<dbReference type="PANTHER" id="PTHR10037:SF62">
    <property type="entry name" value="SODIUM CHANNEL PROTEIN 60E"/>
    <property type="match status" value="1"/>
</dbReference>
<feature type="transmembrane region" description="Helical" evidence="6">
    <location>
        <begin position="83"/>
        <end position="103"/>
    </location>
</feature>
<dbReference type="InterPro" id="IPR027359">
    <property type="entry name" value="Volt_channel_dom_sf"/>
</dbReference>
<evidence type="ECO:0000313" key="9">
    <source>
        <dbReference type="EMBL" id="CAL1131535.1"/>
    </source>
</evidence>
<feature type="coiled-coil region" evidence="5">
    <location>
        <begin position="413"/>
        <end position="479"/>
    </location>
</feature>
<feature type="transmembrane region" description="Helical" evidence="6">
    <location>
        <begin position="261"/>
        <end position="285"/>
    </location>
</feature>
<dbReference type="GO" id="GO:0005248">
    <property type="term" value="F:voltage-gated sodium channel activity"/>
    <property type="evidence" value="ECO:0007669"/>
    <property type="project" value="TreeGrafter"/>
</dbReference>
<dbReference type="EMBL" id="CAMXCT020000391">
    <property type="protein sequence ID" value="CAL1131535.1"/>
    <property type="molecule type" value="Genomic_DNA"/>
</dbReference>
<dbReference type="Gene3D" id="1.20.120.350">
    <property type="entry name" value="Voltage-gated potassium channels. Chain C"/>
    <property type="match status" value="1"/>
</dbReference>
<evidence type="ECO:0000256" key="4">
    <source>
        <dbReference type="ARBA" id="ARBA00023136"/>
    </source>
</evidence>
<organism evidence="8">
    <name type="scientific">Cladocopium goreaui</name>
    <dbReference type="NCBI Taxonomy" id="2562237"/>
    <lineage>
        <taxon>Eukaryota</taxon>
        <taxon>Sar</taxon>
        <taxon>Alveolata</taxon>
        <taxon>Dinophyceae</taxon>
        <taxon>Suessiales</taxon>
        <taxon>Symbiodiniaceae</taxon>
        <taxon>Cladocopium</taxon>
    </lineage>
</organism>
<dbReference type="AlphaFoldDB" id="A0A9P1BSY6"/>
<evidence type="ECO:0000256" key="3">
    <source>
        <dbReference type="ARBA" id="ARBA00022989"/>
    </source>
</evidence>
<dbReference type="OrthoDB" id="431647at2759"/>
<evidence type="ECO:0000313" key="8">
    <source>
        <dbReference type="EMBL" id="CAI3978160.1"/>
    </source>
</evidence>
<dbReference type="EMBL" id="CAMXCT030000391">
    <property type="protein sequence ID" value="CAL4765472.1"/>
    <property type="molecule type" value="Genomic_DNA"/>
</dbReference>
<reference evidence="9" key="2">
    <citation type="submission" date="2024-04" db="EMBL/GenBank/DDBJ databases">
        <authorList>
            <person name="Chen Y."/>
            <person name="Shah S."/>
            <person name="Dougan E. K."/>
            <person name="Thang M."/>
            <person name="Chan C."/>
        </authorList>
    </citation>
    <scope>NUCLEOTIDE SEQUENCE [LARGE SCALE GENOMIC DNA]</scope>
</reference>
<keyword evidence="10" id="KW-1185">Reference proteome</keyword>
<evidence type="ECO:0000256" key="1">
    <source>
        <dbReference type="ARBA" id="ARBA00004141"/>
    </source>
</evidence>